<keyword evidence="2 8" id="KW-0813">Transport</keyword>
<keyword evidence="6 8" id="KW-0811">Translocation</keyword>
<gene>
    <name evidence="8 9" type="primary">secE</name>
    <name evidence="9" type="ORF">IAA89_02705</name>
</gene>
<reference evidence="9" key="1">
    <citation type="submission" date="2020-10" db="EMBL/GenBank/DDBJ databases">
        <authorList>
            <person name="Gilroy R."/>
        </authorList>
    </citation>
    <scope>NUCLEOTIDE SEQUENCE</scope>
    <source>
        <strain evidence="9">C6-149</strain>
    </source>
</reference>
<comment type="similarity">
    <text evidence="8">Belongs to the SecE/SEC61-gamma family.</text>
</comment>
<keyword evidence="4 8" id="KW-0653">Protein transport</keyword>
<comment type="caution">
    <text evidence="9">The sequence shown here is derived from an EMBL/GenBank/DDBJ whole genome shotgun (WGS) entry which is preliminary data.</text>
</comment>
<dbReference type="Gene3D" id="1.20.5.1030">
    <property type="entry name" value="Preprotein translocase secy subunit"/>
    <property type="match status" value="1"/>
</dbReference>
<comment type="function">
    <text evidence="8">Essential subunit of the Sec protein translocation channel SecYEG. Clamps together the 2 halves of SecY. May contact the channel plug during translocation.</text>
</comment>
<protein>
    <recommendedName>
        <fullName evidence="8">Protein translocase subunit SecE</fullName>
    </recommendedName>
</protein>
<dbReference type="InterPro" id="IPR001901">
    <property type="entry name" value="Translocase_SecE/Sec61-g"/>
</dbReference>
<evidence type="ECO:0000256" key="5">
    <source>
        <dbReference type="ARBA" id="ARBA00022989"/>
    </source>
</evidence>
<reference evidence="9" key="2">
    <citation type="journal article" date="2021" name="PeerJ">
        <title>Extensive microbial diversity within the chicken gut microbiome revealed by metagenomics and culture.</title>
        <authorList>
            <person name="Gilroy R."/>
            <person name="Ravi A."/>
            <person name="Getino M."/>
            <person name="Pursley I."/>
            <person name="Horton D.L."/>
            <person name="Alikhan N.F."/>
            <person name="Baker D."/>
            <person name="Gharbi K."/>
            <person name="Hall N."/>
            <person name="Watson M."/>
            <person name="Adriaenssens E.M."/>
            <person name="Foster-Nyarko E."/>
            <person name="Jarju S."/>
            <person name="Secka A."/>
            <person name="Antonio M."/>
            <person name="Oren A."/>
            <person name="Chaudhuri R.R."/>
            <person name="La Ragione R."/>
            <person name="Hildebrand F."/>
            <person name="Pallen M.J."/>
        </authorList>
    </citation>
    <scope>NUCLEOTIDE SEQUENCE</scope>
    <source>
        <strain evidence="9">C6-149</strain>
    </source>
</reference>
<dbReference type="GO" id="GO:0005886">
    <property type="term" value="C:plasma membrane"/>
    <property type="evidence" value="ECO:0007669"/>
    <property type="project" value="UniProtKB-SubCell"/>
</dbReference>
<keyword evidence="5 8" id="KW-1133">Transmembrane helix</keyword>
<dbReference type="GO" id="GO:0065002">
    <property type="term" value="P:intracellular protein transmembrane transport"/>
    <property type="evidence" value="ECO:0007669"/>
    <property type="project" value="UniProtKB-UniRule"/>
</dbReference>
<dbReference type="InterPro" id="IPR005807">
    <property type="entry name" value="SecE_bac"/>
</dbReference>
<dbReference type="GO" id="GO:0006605">
    <property type="term" value="P:protein targeting"/>
    <property type="evidence" value="ECO:0007669"/>
    <property type="project" value="UniProtKB-UniRule"/>
</dbReference>
<sequence>MKLFKFFKGVIQEMKAVRWPTARENRRDSSIVVTVSLVFALFFALIDWGVQALITWLA</sequence>
<dbReference type="GO" id="GO:0009306">
    <property type="term" value="P:protein secretion"/>
    <property type="evidence" value="ECO:0007669"/>
    <property type="project" value="UniProtKB-UniRule"/>
</dbReference>
<evidence type="ECO:0000256" key="7">
    <source>
        <dbReference type="ARBA" id="ARBA00023136"/>
    </source>
</evidence>
<dbReference type="GO" id="GO:0008320">
    <property type="term" value="F:protein transmembrane transporter activity"/>
    <property type="evidence" value="ECO:0007669"/>
    <property type="project" value="UniProtKB-UniRule"/>
</dbReference>
<dbReference type="GO" id="GO:0043952">
    <property type="term" value="P:protein transport by the Sec complex"/>
    <property type="evidence" value="ECO:0007669"/>
    <property type="project" value="UniProtKB-UniRule"/>
</dbReference>
<dbReference type="Proteomes" id="UP000823614">
    <property type="component" value="Unassembled WGS sequence"/>
</dbReference>
<dbReference type="AlphaFoldDB" id="A0A9D9E9U5"/>
<dbReference type="Pfam" id="PF00584">
    <property type="entry name" value="SecE"/>
    <property type="match status" value="1"/>
</dbReference>
<evidence type="ECO:0000313" key="10">
    <source>
        <dbReference type="Proteomes" id="UP000823614"/>
    </source>
</evidence>
<proteinExistence type="inferred from homology"/>
<accession>A0A9D9E9U5</accession>
<name>A0A9D9E9U5_9LACO</name>
<evidence type="ECO:0000256" key="3">
    <source>
        <dbReference type="ARBA" id="ARBA00022692"/>
    </source>
</evidence>
<evidence type="ECO:0000313" key="9">
    <source>
        <dbReference type="EMBL" id="MBO8441339.1"/>
    </source>
</evidence>
<dbReference type="EMBL" id="JADIMP010000050">
    <property type="protein sequence ID" value="MBO8441339.1"/>
    <property type="molecule type" value="Genomic_DNA"/>
</dbReference>
<feature type="transmembrane region" description="Helical" evidence="8">
    <location>
        <begin position="31"/>
        <end position="54"/>
    </location>
</feature>
<organism evidence="9 10">
    <name type="scientific">Candidatus Gallilactobacillus intestinavium</name>
    <dbReference type="NCBI Taxonomy" id="2840838"/>
    <lineage>
        <taxon>Bacteria</taxon>
        <taxon>Bacillati</taxon>
        <taxon>Bacillota</taxon>
        <taxon>Bacilli</taxon>
        <taxon>Lactobacillales</taxon>
        <taxon>Lactobacillaceae</taxon>
        <taxon>Lactobacillaceae incertae sedis</taxon>
        <taxon>Candidatus Gallilactobacillus</taxon>
    </lineage>
</organism>
<keyword evidence="3 8" id="KW-0812">Transmembrane</keyword>
<dbReference type="NCBIfam" id="TIGR00964">
    <property type="entry name" value="secE_bact"/>
    <property type="match status" value="1"/>
</dbReference>
<keyword evidence="8" id="KW-1003">Cell membrane</keyword>
<comment type="subunit">
    <text evidence="8">Component of the Sec protein translocase complex. Heterotrimer consisting of SecY, SecE and SecG subunits. The heterotrimers can form oligomers, although 1 heterotrimer is thought to be able to translocate proteins. Interacts with the ribosome. Interacts with SecDF, and other proteins may be involved. Interacts with SecA.</text>
</comment>
<keyword evidence="7 8" id="KW-0472">Membrane</keyword>
<evidence type="ECO:0000256" key="1">
    <source>
        <dbReference type="ARBA" id="ARBA00004370"/>
    </source>
</evidence>
<evidence type="ECO:0000256" key="4">
    <source>
        <dbReference type="ARBA" id="ARBA00022927"/>
    </source>
</evidence>
<evidence type="ECO:0000256" key="2">
    <source>
        <dbReference type="ARBA" id="ARBA00022448"/>
    </source>
</evidence>
<comment type="subcellular location">
    <subcellularLocation>
        <location evidence="8">Cell membrane</location>
        <topology evidence="8">Single-pass membrane protein</topology>
    </subcellularLocation>
    <subcellularLocation>
        <location evidence="1">Membrane</location>
    </subcellularLocation>
</comment>
<dbReference type="HAMAP" id="MF_00422">
    <property type="entry name" value="SecE"/>
    <property type="match status" value="1"/>
</dbReference>
<evidence type="ECO:0000256" key="6">
    <source>
        <dbReference type="ARBA" id="ARBA00023010"/>
    </source>
</evidence>
<dbReference type="InterPro" id="IPR038379">
    <property type="entry name" value="SecE_sf"/>
</dbReference>
<evidence type="ECO:0000256" key="8">
    <source>
        <dbReference type="HAMAP-Rule" id="MF_00422"/>
    </source>
</evidence>